<feature type="region of interest" description="Disordered" evidence="1">
    <location>
        <begin position="162"/>
        <end position="195"/>
    </location>
</feature>
<evidence type="ECO:0000313" key="2">
    <source>
        <dbReference type="EMBL" id="MVA74841.1"/>
    </source>
</evidence>
<evidence type="ECO:0000313" key="3">
    <source>
        <dbReference type="Proteomes" id="UP000435304"/>
    </source>
</evidence>
<evidence type="ECO:0000256" key="1">
    <source>
        <dbReference type="SAM" id="MobiDB-lite"/>
    </source>
</evidence>
<dbReference type="EMBL" id="WPCU01000003">
    <property type="protein sequence ID" value="MVA74841.1"/>
    <property type="molecule type" value="Genomic_DNA"/>
</dbReference>
<dbReference type="Proteomes" id="UP000435304">
    <property type="component" value="Unassembled WGS sequence"/>
</dbReference>
<proteinExistence type="predicted"/>
<protein>
    <submittedName>
        <fullName evidence="2">Uncharacterized protein</fullName>
    </submittedName>
</protein>
<feature type="compositionally biased region" description="Low complexity" evidence="1">
    <location>
        <begin position="289"/>
        <end position="304"/>
    </location>
</feature>
<gene>
    <name evidence="2" type="ORF">GC722_02150</name>
</gene>
<comment type="caution">
    <text evidence="2">The sequence shown here is derived from an EMBL/GenBank/DDBJ whole genome shotgun (WGS) entry which is preliminary data.</text>
</comment>
<reference evidence="2 3" key="1">
    <citation type="submission" date="2019-12" db="EMBL/GenBank/DDBJ databases">
        <title>Auraticoccus cholistani sp. nov., an actinomycete isolated from soil of Cholistan desert.</title>
        <authorList>
            <person name="Cheema M.T."/>
        </authorList>
    </citation>
    <scope>NUCLEOTIDE SEQUENCE [LARGE SCALE GENOMIC DNA]</scope>
    <source>
        <strain evidence="2 3">F435</strain>
    </source>
</reference>
<name>A0A6A9UQ90_9ACTN</name>
<keyword evidence="3" id="KW-1185">Reference proteome</keyword>
<sequence length="304" mass="33140">MPDEAEPLDAEAELDRLFAGDPGAFTAGRDALAARARKAGERGLANRIKALRRPTAAAWVANLLAREEAGSVRELLDLGEALRAAHQTLSAEELRPLAAQRTAVVEALTRRAARLAAEHGHPTSEPVRSEVASTLQAALADPEVAEELRRARLTRAASYSGFGLAPAHPRREPEPVSSLDQARSRRRSRQEREAEQARIRAIQDARRHLQQTESALVEAESLASAVEEEHLAAAEELDRRSQEVADLRAELEQAEAAEQEAHQAAEATQQRLDEATEALEQARAEQEEAQQQLDALAAATDDDR</sequence>
<feature type="region of interest" description="Disordered" evidence="1">
    <location>
        <begin position="253"/>
        <end position="304"/>
    </location>
</feature>
<accession>A0A6A9UQ90</accession>
<dbReference type="AlphaFoldDB" id="A0A6A9UQ90"/>
<dbReference type="RefSeq" id="WP_156607499.1">
    <property type="nucleotide sequence ID" value="NZ_WPCU01000003.1"/>
</dbReference>
<organism evidence="2 3">
    <name type="scientific">Auraticoccus cholistanensis</name>
    <dbReference type="NCBI Taxonomy" id="2656650"/>
    <lineage>
        <taxon>Bacteria</taxon>
        <taxon>Bacillati</taxon>
        <taxon>Actinomycetota</taxon>
        <taxon>Actinomycetes</taxon>
        <taxon>Propionibacteriales</taxon>
        <taxon>Propionibacteriaceae</taxon>
        <taxon>Auraticoccus</taxon>
    </lineage>
</organism>